<dbReference type="GeneID" id="85328186"/>
<comment type="caution">
    <text evidence="4">The sequence shown here is derived from an EMBL/GenBank/DDBJ whole genome shotgun (WGS) entry which is preliminary data.</text>
</comment>
<dbReference type="InterPro" id="IPR015421">
    <property type="entry name" value="PyrdxlP-dep_Trfase_major"/>
</dbReference>
<reference evidence="4" key="1">
    <citation type="submission" date="2023-06" db="EMBL/GenBank/DDBJ databases">
        <title>Genome-scale phylogeny and comparative genomics of the fungal order Sordariales.</title>
        <authorList>
            <consortium name="Lawrence Berkeley National Laboratory"/>
            <person name="Hensen N."/>
            <person name="Bonometti L."/>
            <person name="Westerberg I."/>
            <person name="Brannstrom I.O."/>
            <person name="Guillou S."/>
            <person name="Cros-Aarteil S."/>
            <person name="Calhoun S."/>
            <person name="Haridas S."/>
            <person name="Kuo A."/>
            <person name="Mondo S."/>
            <person name="Pangilinan J."/>
            <person name="Riley R."/>
            <person name="LaButti K."/>
            <person name="Andreopoulos B."/>
            <person name="Lipzen A."/>
            <person name="Chen C."/>
            <person name="Yanf M."/>
            <person name="Daum C."/>
            <person name="Ng V."/>
            <person name="Clum A."/>
            <person name="Steindorff A."/>
            <person name="Ohm R."/>
            <person name="Martin F."/>
            <person name="Silar P."/>
            <person name="Natvig D."/>
            <person name="Lalanne C."/>
            <person name="Gautier V."/>
            <person name="Ament-velasquez S.L."/>
            <person name="Kruys A."/>
            <person name="Hutchinson M.I."/>
            <person name="Powell A.J."/>
            <person name="Barry K."/>
            <person name="Miller A.N."/>
            <person name="Grigoriev I.V."/>
            <person name="Debuchy R."/>
            <person name="Gladieux P."/>
            <person name="Thoren M.H."/>
            <person name="Johannesson H."/>
        </authorList>
    </citation>
    <scope>NUCLEOTIDE SEQUENCE</scope>
    <source>
        <strain evidence="4">SMH2392-1A</strain>
    </source>
</reference>
<dbReference type="AlphaFoldDB" id="A0AA40B548"/>
<proteinExistence type="inferred from homology"/>
<keyword evidence="5" id="KW-1185">Reference proteome</keyword>
<dbReference type="InterPro" id="IPR015424">
    <property type="entry name" value="PyrdxlP-dep_Trfase"/>
</dbReference>
<dbReference type="PANTHER" id="PTHR43510:SF1">
    <property type="entry name" value="AMINOTRANSFERASE FUNCTION, HYPOTHETICAL (EUROFUNG)"/>
    <property type="match status" value="1"/>
</dbReference>
<evidence type="ECO:0000256" key="2">
    <source>
        <dbReference type="ARBA" id="ARBA00022898"/>
    </source>
</evidence>
<dbReference type="GO" id="GO:0030170">
    <property type="term" value="F:pyridoxal phosphate binding"/>
    <property type="evidence" value="ECO:0007669"/>
    <property type="project" value="InterPro"/>
</dbReference>
<dbReference type="Gene3D" id="3.40.640.10">
    <property type="entry name" value="Type I PLP-dependent aspartate aminotransferase-like (Major domain)"/>
    <property type="match status" value="1"/>
</dbReference>
<dbReference type="CDD" id="cd00609">
    <property type="entry name" value="AAT_like"/>
    <property type="match status" value="1"/>
</dbReference>
<dbReference type="Proteomes" id="UP001172101">
    <property type="component" value="Unassembled WGS sequence"/>
</dbReference>
<accession>A0AA40B548</accession>
<dbReference type="InterPro" id="IPR015422">
    <property type="entry name" value="PyrdxlP-dep_Trfase_small"/>
</dbReference>
<dbReference type="Pfam" id="PF00155">
    <property type="entry name" value="Aminotran_1_2"/>
    <property type="match status" value="1"/>
</dbReference>
<dbReference type="RefSeq" id="XP_060300582.1">
    <property type="nucleotide sequence ID" value="XM_060444916.1"/>
</dbReference>
<evidence type="ECO:0000313" key="4">
    <source>
        <dbReference type="EMBL" id="KAK0727727.1"/>
    </source>
</evidence>
<evidence type="ECO:0000259" key="3">
    <source>
        <dbReference type="Pfam" id="PF00155"/>
    </source>
</evidence>
<keyword evidence="2" id="KW-0663">Pyridoxal phosphate</keyword>
<dbReference type="Gene3D" id="3.90.1150.10">
    <property type="entry name" value="Aspartate Aminotransferase, domain 1"/>
    <property type="match status" value="1"/>
</dbReference>
<protein>
    <submittedName>
        <fullName evidence="4">Pyridoxal phosphate-dependent transferase</fullName>
    </submittedName>
</protein>
<keyword evidence="4" id="KW-0808">Transferase</keyword>
<sequence>MKNIPEFRIDKWRSVAGALSLAELQALASAPGPDGAGAGDSSAGPVDPELVLTYGDARGSHKLRARIAELHSSPTVKLMADNVVITPGSIMANYLALASLTGPGDHVICMYPTFSQLWTIPRFQGTEVSMWKLKLEDGTAWRLSLDELKGMIKENTKVIILNNPNNPTGAVLPESMLRELIALASERGITLYSDEVFAPLFHTSDPPPPPLISLGYPNTVSTGSMSKTIGLPGIRVGWVVSLDAAVIERIMTAHDYTTIAVSLLDDGVAAYALSSQVLPRLMTRSLAICARSIAAIGAFVARTAPRTTWVPPAGAGTAYVRILTQDGKEPVDDRDFVAGLVRKTGVSLVPGGFCFEDGDDGADAELKGYVRITLGNADESVLQEGLRAIEEFLKTY</sequence>
<dbReference type="PROSITE" id="PS00105">
    <property type="entry name" value="AA_TRANSFER_CLASS_1"/>
    <property type="match status" value="1"/>
</dbReference>
<dbReference type="SUPFAM" id="SSF53383">
    <property type="entry name" value="PLP-dependent transferases"/>
    <property type="match status" value="1"/>
</dbReference>
<dbReference type="GO" id="GO:0016740">
    <property type="term" value="F:transferase activity"/>
    <property type="evidence" value="ECO:0007669"/>
    <property type="project" value="UniProtKB-KW"/>
</dbReference>
<dbReference type="PANTHER" id="PTHR43510">
    <property type="entry name" value="AMINOTRANSFERASE FUNCTION, HYPOTHETICAL (EUROFUNG)"/>
    <property type="match status" value="1"/>
</dbReference>
<comment type="similarity">
    <text evidence="1">Belongs to the class-I pyridoxal-phosphate-dependent aminotransferase family.</text>
</comment>
<organism evidence="4 5">
    <name type="scientific">Lasiosphaeria miniovina</name>
    <dbReference type="NCBI Taxonomy" id="1954250"/>
    <lineage>
        <taxon>Eukaryota</taxon>
        <taxon>Fungi</taxon>
        <taxon>Dikarya</taxon>
        <taxon>Ascomycota</taxon>
        <taxon>Pezizomycotina</taxon>
        <taxon>Sordariomycetes</taxon>
        <taxon>Sordariomycetidae</taxon>
        <taxon>Sordariales</taxon>
        <taxon>Lasiosphaeriaceae</taxon>
        <taxon>Lasiosphaeria</taxon>
    </lineage>
</organism>
<name>A0AA40B548_9PEZI</name>
<gene>
    <name evidence="4" type="ORF">B0T26DRAFT_748034</name>
</gene>
<dbReference type="InterPro" id="IPR004839">
    <property type="entry name" value="Aminotransferase_I/II_large"/>
</dbReference>
<evidence type="ECO:0000313" key="5">
    <source>
        <dbReference type="Proteomes" id="UP001172101"/>
    </source>
</evidence>
<feature type="domain" description="Aminotransferase class I/classII large" evidence="3">
    <location>
        <begin position="52"/>
        <end position="389"/>
    </location>
</feature>
<evidence type="ECO:0000256" key="1">
    <source>
        <dbReference type="ARBA" id="ARBA00007441"/>
    </source>
</evidence>
<dbReference type="InterPro" id="IPR004838">
    <property type="entry name" value="NHTrfase_class1_PyrdxlP-BS"/>
</dbReference>
<dbReference type="EMBL" id="JAUIRO010000002">
    <property type="protein sequence ID" value="KAK0727727.1"/>
    <property type="molecule type" value="Genomic_DNA"/>
</dbReference>